<feature type="domain" description="T-SNARE coiled-coil homology" evidence="9">
    <location>
        <begin position="458"/>
        <end position="520"/>
    </location>
</feature>
<dbReference type="Gene3D" id="1.10.287.950">
    <property type="entry name" value="Methyl-accepting chemotaxis protein"/>
    <property type="match status" value="1"/>
</dbReference>
<protein>
    <recommendedName>
        <fullName evidence="13">Chemotaxis protein</fullName>
    </recommendedName>
</protein>
<evidence type="ECO:0000259" key="10">
    <source>
        <dbReference type="PROSITE" id="PS50885"/>
    </source>
</evidence>
<evidence type="ECO:0000256" key="3">
    <source>
        <dbReference type="ARBA" id="ARBA00023224"/>
    </source>
</evidence>
<keyword evidence="3 5" id="KW-0807">Transducer</keyword>
<sequence>MGVMANFLNRLSIRGKVLLSFGVLLMFFIGNGLYGAAQLRTINHDMIEMRDNWMPSVRALGELQYGLARERIRLSRLLATRDARERPQVQAEFDSMVREVRRQIDAYPPMISGPQERALYDRFLTEYRAYNAINDDLLRKDEAAAQSLFNNESARAIRVAFGTLDEMLKLNRAGFMAASTMAEEAYGMAMTGIFTTATLALLAGLGMALWMDRNLGRAVVRLSGALRKVARRDYDFTLAERDRQDEIGEMAKALEECRRGLREADALAAAQEAERQAKEQRATQLTALMARFEGKVGDMVDMLAAASTQLEATAQSMAGTASETGQQVERVLSSSQEAGQGVQTVASATEELTASIGEISRQVAQATAVTARAVSDAQRTDDTVRALAESAARIGEVVGLINTIAGQTNLLALNATIEAARAGEAGKGFAVVASEVKNLASQTARATDEIRSQITQIQSATQQAVVDIQAITGTIGSISDITSTIAAAIDEQGLATREIASSVTRTAQATDSVSGSIAEVNQGAEMTGASARQVLQASGELSRQSERLRSEVGQFITQVRAA</sequence>
<name>A0A2U1V708_9PROT</name>
<accession>A0A2U1V708</accession>
<dbReference type="InterPro" id="IPR024478">
    <property type="entry name" value="HlyB_4HB_MCP"/>
</dbReference>
<dbReference type="GO" id="GO:0007165">
    <property type="term" value="P:signal transduction"/>
    <property type="evidence" value="ECO:0007669"/>
    <property type="project" value="UniProtKB-KW"/>
</dbReference>
<dbReference type="PANTHER" id="PTHR32089">
    <property type="entry name" value="METHYL-ACCEPTING CHEMOTAXIS PROTEIN MCPB"/>
    <property type="match status" value="1"/>
</dbReference>
<dbReference type="GO" id="GO:0006935">
    <property type="term" value="P:chemotaxis"/>
    <property type="evidence" value="ECO:0007669"/>
    <property type="project" value="InterPro"/>
</dbReference>
<keyword evidence="7" id="KW-0812">Transmembrane</keyword>
<evidence type="ECO:0000259" key="9">
    <source>
        <dbReference type="PROSITE" id="PS50192"/>
    </source>
</evidence>
<evidence type="ECO:0000256" key="6">
    <source>
        <dbReference type="SAM" id="Coils"/>
    </source>
</evidence>
<reference evidence="12" key="1">
    <citation type="submission" date="2017-10" db="EMBL/GenBank/DDBJ databases">
        <authorList>
            <person name="Toshchakov S.V."/>
            <person name="Goeva M.A."/>
        </authorList>
    </citation>
    <scope>NUCLEOTIDE SEQUENCE [LARGE SCALE GENOMIC DNA]</scope>
    <source>
        <strain evidence="12">JR1/69-1-13</strain>
    </source>
</reference>
<dbReference type="Proteomes" id="UP000245048">
    <property type="component" value="Unassembled WGS sequence"/>
</dbReference>
<evidence type="ECO:0000313" key="12">
    <source>
        <dbReference type="Proteomes" id="UP000245048"/>
    </source>
</evidence>
<feature type="domain" description="Methyl-accepting transducer" evidence="8">
    <location>
        <begin position="313"/>
        <end position="542"/>
    </location>
</feature>
<dbReference type="SUPFAM" id="SSF58104">
    <property type="entry name" value="Methyl-accepting chemotaxis protein (MCP) signaling domain"/>
    <property type="match status" value="1"/>
</dbReference>
<feature type="transmembrane region" description="Helical" evidence="7">
    <location>
        <begin position="185"/>
        <end position="211"/>
    </location>
</feature>
<keyword evidence="7" id="KW-1133">Transmembrane helix</keyword>
<feature type="coiled-coil region" evidence="6">
    <location>
        <begin position="254"/>
        <end position="288"/>
    </location>
</feature>
<keyword evidence="2" id="KW-1003">Cell membrane</keyword>
<keyword evidence="12" id="KW-1185">Reference proteome</keyword>
<proteinExistence type="inferred from homology"/>
<organism evidence="11 12">
    <name type="scientific">Teichococcus aestuarii</name>
    <dbReference type="NCBI Taxonomy" id="568898"/>
    <lineage>
        <taxon>Bacteria</taxon>
        <taxon>Pseudomonadati</taxon>
        <taxon>Pseudomonadota</taxon>
        <taxon>Alphaproteobacteria</taxon>
        <taxon>Acetobacterales</taxon>
        <taxon>Roseomonadaceae</taxon>
        <taxon>Roseomonas</taxon>
    </lineage>
</organism>
<evidence type="ECO:0000256" key="4">
    <source>
        <dbReference type="ARBA" id="ARBA00029447"/>
    </source>
</evidence>
<dbReference type="CDD" id="cd06225">
    <property type="entry name" value="HAMP"/>
    <property type="match status" value="1"/>
</dbReference>
<dbReference type="InterPro" id="IPR000727">
    <property type="entry name" value="T_SNARE_dom"/>
</dbReference>
<keyword evidence="7" id="KW-0472">Membrane</keyword>
<evidence type="ECO:0000256" key="2">
    <source>
        <dbReference type="ARBA" id="ARBA00022519"/>
    </source>
</evidence>
<evidence type="ECO:0000256" key="5">
    <source>
        <dbReference type="PROSITE-ProRule" id="PRU00284"/>
    </source>
</evidence>
<dbReference type="PROSITE" id="PS50885">
    <property type="entry name" value="HAMP"/>
    <property type="match status" value="1"/>
</dbReference>
<dbReference type="PANTHER" id="PTHR32089:SF112">
    <property type="entry name" value="LYSOZYME-LIKE PROTEIN-RELATED"/>
    <property type="match status" value="1"/>
</dbReference>
<dbReference type="SMART" id="SM00304">
    <property type="entry name" value="HAMP"/>
    <property type="match status" value="1"/>
</dbReference>
<dbReference type="Pfam" id="PF12729">
    <property type="entry name" value="4HB_MCP_1"/>
    <property type="match status" value="1"/>
</dbReference>
<comment type="caution">
    <text evidence="11">The sequence shown here is derived from an EMBL/GenBank/DDBJ whole genome shotgun (WGS) entry which is preliminary data.</text>
</comment>
<gene>
    <name evidence="11" type="ORF">CR165_07180</name>
</gene>
<dbReference type="PRINTS" id="PR00260">
    <property type="entry name" value="CHEMTRNSDUCR"/>
</dbReference>
<dbReference type="Pfam" id="PF00015">
    <property type="entry name" value="MCPsignal"/>
    <property type="match status" value="1"/>
</dbReference>
<dbReference type="GO" id="GO:0004888">
    <property type="term" value="F:transmembrane signaling receptor activity"/>
    <property type="evidence" value="ECO:0007669"/>
    <property type="project" value="InterPro"/>
</dbReference>
<dbReference type="AlphaFoldDB" id="A0A2U1V708"/>
<dbReference type="EMBL" id="PDOA01000003">
    <property type="protein sequence ID" value="PWC29707.1"/>
    <property type="molecule type" value="Genomic_DNA"/>
</dbReference>
<evidence type="ECO:0000256" key="1">
    <source>
        <dbReference type="ARBA" id="ARBA00004429"/>
    </source>
</evidence>
<comment type="similarity">
    <text evidence="4">Belongs to the methyl-accepting chemotaxis (MCP) protein family.</text>
</comment>
<comment type="subcellular location">
    <subcellularLocation>
        <location evidence="1">Cell inner membrane</location>
        <topology evidence="1">Multi-pass membrane protein</topology>
    </subcellularLocation>
</comment>
<evidence type="ECO:0008006" key="13">
    <source>
        <dbReference type="Google" id="ProtNLM"/>
    </source>
</evidence>
<keyword evidence="2" id="KW-0997">Cell inner membrane</keyword>
<dbReference type="InterPro" id="IPR004090">
    <property type="entry name" value="Chemotax_Me-accpt_rcpt"/>
</dbReference>
<dbReference type="InterPro" id="IPR004089">
    <property type="entry name" value="MCPsignal_dom"/>
</dbReference>
<dbReference type="PROSITE" id="PS50192">
    <property type="entry name" value="T_SNARE"/>
    <property type="match status" value="1"/>
</dbReference>
<evidence type="ECO:0000256" key="7">
    <source>
        <dbReference type="SAM" id="Phobius"/>
    </source>
</evidence>
<dbReference type="InterPro" id="IPR003660">
    <property type="entry name" value="HAMP_dom"/>
</dbReference>
<evidence type="ECO:0000313" key="11">
    <source>
        <dbReference type="EMBL" id="PWC29707.1"/>
    </source>
</evidence>
<dbReference type="Gene3D" id="6.10.340.10">
    <property type="match status" value="1"/>
</dbReference>
<feature type="domain" description="HAMP" evidence="10">
    <location>
        <begin position="213"/>
        <end position="266"/>
    </location>
</feature>
<dbReference type="SMART" id="SM00283">
    <property type="entry name" value="MA"/>
    <property type="match status" value="1"/>
</dbReference>
<dbReference type="GO" id="GO:0005886">
    <property type="term" value="C:plasma membrane"/>
    <property type="evidence" value="ECO:0007669"/>
    <property type="project" value="UniProtKB-SubCell"/>
</dbReference>
<dbReference type="PROSITE" id="PS50111">
    <property type="entry name" value="CHEMOTAXIS_TRANSDUC_2"/>
    <property type="match status" value="1"/>
</dbReference>
<evidence type="ECO:0000259" key="8">
    <source>
        <dbReference type="PROSITE" id="PS50111"/>
    </source>
</evidence>
<keyword evidence="6" id="KW-0175">Coiled coil</keyword>